<sequence length="111" mass="12516">MQKSPIFSFVAFLSCLVFHIPKISVGCVGSIECIYLTNISIHFRIFVNIKALLLTSGNVEALTYVKTNLTDPEHPTWPDIELIFLAGTPATDFGLYIRQIFNIPKRHSTLF</sequence>
<dbReference type="PROSITE" id="PS51257">
    <property type="entry name" value="PROKAR_LIPOPROTEIN"/>
    <property type="match status" value="1"/>
</dbReference>
<evidence type="ECO:0000313" key="1">
    <source>
        <dbReference type="EMBL" id="CAH1984353.1"/>
    </source>
</evidence>
<dbReference type="EMBL" id="CAKOFQ010006957">
    <property type="protein sequence ID" value="CAH1984353.1"/>
    <property type="molecule type" value="Genomic_DNA"/>
</dbReference>
<protein>
    <submittedName>
        <fullName evidence="1">Uncharacterized protein</fullName>
    </submittedName>
</protein>
<organism evidence="1 2">
    <name type="scientific">Acanthoscelides obtectus</name>
    <name type="common">Bean weevil</name>
    <name type="synonym">Bruchus obtectus</name>
    <dbReference type="NCBI Taxonomy" id="200917"/>
    <lineage>
        <taxon>Eukaryota</taxon>
        <taxon>Metazoa</taxon>
        <taxon>Ecdysozoa</taxon>
        <taxon>Arthropoda</taxon>
        <taxon>Hexapoda</taxon>
        <taxon>Insecta</taxon>
        <taxon>Pterygota</taxon>
        <taxon>Neoptera</taxon>
        <taxon>Endopterygota</taxon>
        <taxon>Coleoptera</taxon>
        <taxon>Polyphaga</taxon>
        <taxon>Cucujiformia</taxon>
        <taxon>Chrysomeloidea</taxon>
        <taxon>Chrysomelidae</taxon>
        <taxon>Bruchinae</taxon>
        <taxon>Bruchini</taxon>
        <taxon>Acanthoscelides</taxon>
    </lineage>
</organism>
<comment type="caution">
    <text evidence="1">The sequence shown here is derived from an EMBL/GenBank/DDBJ whole genome shotgun (WGS) entry which is preliminary data.</text>
</comment>
<accession>A0A9P0KYX7</accession>
<dbReference type="Proteomes" id="UP001152888">
    <property type="component" value="Unassembled WGS sequence"/>
</dbReference>
<dbReference type="OrthoDB" id="269227at2759"/>
<evidence type="ECO:0000313" key="2">
    <source>
        <dbReference type="Proteomes" id="UP001152888"/>
    </source>
</evidence>
<proteinExistence type="predicted"/>
<keyword evidence="2" id="KW-1185">Reference proteome</keyword>
<dbReference type="AlphaFoldDB" id="A0A9P0KYX7"/>
<name>A0A9P0KYX7_ACAOB</name>
<reference evidence="1" key="1">
    <citation type="submission" date="2022-03" db="EMBL/GenBank/DDBJ databases">
        <authorList>
            <person name="Sayadi A."/>
        </authorList>
    </citation>
    <scope>NUCLEOTIDE SEQUENCE</scope>
</reference>
<gene>
    <name evidence="1" type="ORF">ACAOBT_LOCUS16051</name>
</gene>